<keyword evidence="9" id="KW-0326">Glycosidase</keyword>
<organism evidence="13 14">
    <name type="scientific">Verticillium longisporum</name>
    <name type="common">Verticillium dahliae var. longisporum</name>
    <dbReference type="NCBI Taxonomy" id="100787"/>
    <lineage>
        <taxon>Eukaryota</taxon>
        <taxon>Fungi</taxon>
        <taxon>Dikarya</taxon>
        <taxon>Ascomycota</taxon>
        <taxon>Pezizomycotina</taxon>
        <taxon>Sordariomycetes</taxon>
        <taxon>Hypocreomycetidae</taxon>
        <taxon>Glomerellales</taxon>
        <taxon>Plectosphaerellaceae</taxon>
        <taxon>Verticillium</taxon>
    </lineage>
</organism>
<keyword evidence="14" id="KW-1185">Reference proteome</keyword>
<dbReference type="InterPro" id="IPR041036">
    <property type="entry name" value="GH5_C"/>
</dbReference>
<evidence type="ECO:0000256" key="11">
    <source>
        <dbReference type="SAM" id="Phobius"/>
    </source>
</evidence>
<dbReference type="InterPro" id="IPR005829">
    <property type="entry name" value="Sugar_transporter_CS"/>
</dbReference>
<feature type="transmembrane region" description="Helical" evidence="11">
    <location>
        <begin position="533"/>
        <end position="553"/>
    </location>
</feature>
<evidence type="ECO:0000256" key="9">
    <source>
        <dbReference type="ARBA" id="ARBA00023295"/>
    </source>
</evidence>
<feature type="transmembrane region" description="Helical" evidence="11">
    <location>
        <begin position="565"/>
        <end position="584"/>
    </location>
</feature>
<dbReference type="GO" id="GO:0050295">
    <property type="term" value="F:steryl-beta-glucosidase activity"/>
    <property type="evidence" value="ECO:0007669"/>
    <property type="project" value="TreeGrafter"/>
</dbReference>
<dbReference type="STRING" id="100787.A0A0G4KHV6"/>
<feature type="compositionally biased region" description="Low complexity" evidence="10">
    <location>
        <begin position="1288"/>
        <end position="1300"/>
    </location>
</feature>
<evidence type="ECO:0000259" key="12">
    <source>
        <dbReference type="PROSITE" id="PS50850"/>
    </source>
</evidence>
<comment type="similarity">
    <text evidence="3">Belongs to the major facilitator superfamily. Sugar transporter (TC 2.A.1.1) family.</text>
</comment>
<dbReference type="Gene3D" id="1.20.1250.20">
    <property type="entry name" value="MFS general substrate transporter like domains"/>
    <property type="match status" value="1"/>
</dbReference>
<feature type="compositionally biased region" description="Polar residues" evidence="10">
    <location>
        <begin position="1"/>
        <end position="13"/>
    </location>
</feature>
<dbReference type="InterPro" id="IPR013780">
    <property type="entry name" value="Glyco_hydro_b"/>
</dbReference>
<dbReference type="InterPro" id="IPR017853">
    <property type="entry name" value="GH"/>
</dbReference>
<dbReference type="PRINTS" id="PR00171">
    <property type="entry name" value="SUGRTRNSPORT"/>
</dbReference>
<comment type="similarity">
    <text evidence="2">Belongs to the glycosyl hydrolase 5 (cellulase A) family.</text>
</comment>
<evidence type="ECO:0000256" key="7">
    <source>
        <dbReference type="ARBA" id="ARBA00022989"/>
    </source>
</evidence>
<protein>
    <recommendedName>
        <fullName evidence="12">Major facilitator superfamily (MFS) profile domain-containing protein</fullName>
    </recommendedName>
</protein>
<dbReference type="Pfam" id="PF00083">
    <property type="entry name" value="Sugar_tr"/>
    <property type="match status" value="1"/>
</dbReference>
<reference evidence="14" key="1">
    <citation type="submission" date="2015-05" db="EMBL/GenBank/DDBJ databases">
        <authorList>
            <person name="Fogelqvist Johan"/>
        </authorList>
    </citation>
    <scope>NUCLEOTIDE SEQUENCE [LARGE SCALE GENOMIC DNA]</scope>
</reference>
<feature type="transmembrane region" description="Helical" evidence="11">
    <location>
        <begin position="470"/>
        <end position="488"/>
    </location>
</feature>
<dbReference type="InterPro" id="IPR020846">
    <property type="entry name" value="MFS_dom"/>
</dbReference>
<dbReference type="PROSITE" id="PS00217">
    <property type="entry name" value="SUGAR_TRANSPORT_2"/>
    <property type="match status" value="1"/>
</dbReference>
<feature type="region of interest" description="Disordered" evidence="10">
    <location>
        <begin position="1286"/>
        <end position="1308"/>
    </location>
</feature>
<dbReference type="PROSITE" id="PS50850">
    <property type="entry name" value="MFS"/>
    <property type="match status" value="1"/>
</dbReference>
<dbReference type="Pfam" id="PF18564">
    <property type="entry name" value="Glyco_hydro_5_C"/>
    <property type="match status" value="1"/>
</dbReference>
<proteinExistence type="inferred from homology"/>
<feature type="transmembrane region" description="Helical" evidence="11">
    <location>
        <begin position="500"/>
        <end position="521"/>
    </location>
</feature>
<evidence type="ECO:0000313" key="14">
    <source>
        <dbReference type="Proteomes" id="UP000044602"/>
    </source>
</evidence>
<name>A0A0G4KHV6_VERLO</name>
<dbReference type="GO" id="GO:0000272">
    <property type="term" value="P:polysaccharide catabolic process"/>
    <property type="evidence" value="ECO:0007669"/>
    <property type="project" value="InterPro"/>
</dbReference>
<feature type="domain" description="Major facilitator superfamily (MFS) profile" evidence="12">
    <location>
        <begin position="121"/>
        <end position="588"/>
    </location>
</feature>
<dbReference type="Pfam" id="PF00150">
    <property type="entry name" value="Cellulase"/>
    <property type="match status" value="1"/>
</dbReference>
<feature type="transmembrane region" description="Helical" evidence="11">
    <location>
        <begin position="295"/>
        <end position="319"/>
    </location>
</feature>
<dbReference type="InterPro" id="IPR001547">
    <property type="entry name" value="Glyco_hydro_5"/>
</dbReference>
<dbReference type="GO" id="GO:0016020">
    <property type="term" value="C:membrane"/>
    <property type="evidence" value="ECO:0007669"/>
    <property type="project" value="UniProtKB-SubCell"/>
</dbReference>
<dbReference type="Gene3D" id="2.60.40.1180">
    <property type="entry name" value="Golgi alpha-mannosidase II"/>
    <property type="match status" value="1"/>
</dbReference>
<evidence type="ECO:0000256" key="8">
    <source>
        <dbReference type="ARBA" id="ARBA00023136"/>
    </source>
</evidence>
<keyword evidence="8 11" id="KW-0472">Membrane</keyword>
<dbReference type="InterPro" id="IPR052066">
    <property type="entry name" value="Glycosphingolipid_Hydrolases"/>
</dbReference>
<evidence type="ECO:0000256" key="1">
    <source>
        <dbReference type="ARBA" id="ARBA00004141"/>
    </source>
</evidence>
<evidence type="ECO:0000256" key="5">
    <source>
        <dbReference type="ARBA" id="ARBA00022692"/>
    </source>
</evidence>
<evidence type="ECO:0000256" key="6">
    <source>
        <dbReference type="ARBA" id="ARBA00022801"/>
    </source>
</evidence>
<gene>
    <name evidence="13" type="ORF">BN1708_009480</name>
</gene>
<feature type="transmembrane region" description="Helical" evidence="11">
    <location>
        <begin position="117"/>
        <end position="135"/>
    </location>
</feature>
<dbReference type="InterPro" id="IPR003663">
    <property type="entry name" value="Sugar/inositol_transpt"/>
</dbReference>
<feature type="transmembrane region" description="Helical" evidence="11">
    <location>
        <begin position="266"/>
        <end position="289"/>
    </location>
</feature>
<evidence type="ECO:0000313" key="13">
    <source>
        <dbReference type="EMBL" id="CRJ98679.1"/>
    </source>
</evidence>
<keyword evidence="5 11" id="KW-0812">Transmembrane</keyword>
<evidence type="ECO:0000256" key="10">
    <source>
        <dbReference type="SAM" id="MobiDB-lite"/>
    </source>
</evidence>
<evidence type="ECO:0000256" key="4">
    <source>
        <dbReference type="ARBA" id="ARBA00022448"/>
    </source>
</evidence>
<dbReference type="Gene3D" id="3.20.20.80">
    <property type="entry name" value="Glycosidases"/>
    <property type="match status" value="2"/>
</dbReference>
<feature type="transmembrane region" description="Helical" evidence="11">
    <location>
        <begin position="176"/>
        <end position="196"/>
    </location>
</feature>
<keyword evidence="4" id="KW-0813">Transport</keyword>
<keyword evidence="6" id="KW-0378">Hydrolase</keyword>
<dbReference type="FunFam" id="3.20.20.80:FF:000174">
    <property type="entry name" value="YIR007W-like protein"/>
    <property type="match status" value="1"/>
</dbReference>
<evidence type="ECO:0000256" key="3">
    <source>
        <dbReference type="ARBA" id="ARBA00010992"/>
    </source>
</evidence>
<dbReference type="Proteomes" id="UP000044602">
    <property type="component" value="Unassembled WGS sequence"/>
</dbReference>
<feature type="region of interest" description="Disordered" evidence="10">
    <location>
        <begin position="1"/>
        <end position="41"/>
    </location>
</feature>
<feature type="transmembrane region" description="Helical" evidence="11">
    <location>
        <begin position="208"/>
        <end position="230"/>
    </location>
</feature>
<feature type="transmembrane region" description="Helical" evidence="11">
    <location>
        <begin position="439"/>
        <end position="458"/>
    </location>
</feature>
<keyword evidence="7 11" id="KW-1133">Transmembrane helix</keyword>
<sequence length="1447" mass="161510">MATANSFAMSTPLSDVHPASRPASRRQSHAQTFHDNPLGQLSDAQLEEDARRFVREFLFVDVKNLIRGMLVAKDPRLYEVAARSSDPEASHGLPVKLSDDEKKALRRERDVPLGERGVWTIIATVSLAAFLQGHVQSSFNGGALYDGVFGLHTIGDREDADVSSTLSNFTGDDWKLGAANASPFLFAALLGCPLALPVNHYLGRKGGVAIAAFLIFATSIASAFATTWYHLFGIRLVNGIGMGLKAVSTPILASETAVGLWRGTSILAWQLWVACGIAIGFAFNLVFSTAKTDKITFALIMTAPAVPSLALFILVIWFCDESPRYLLRESSPNYNPKRAYEIIRKLRSTELQALRDIYLLQKSIDRGEPLVSAPRKTSMSETFVNFVRQYQQLLRVRRLRNALVSSSIVNLSQQLCGINVLAFYSGTLFSRAGTNRATAMQYSLGIGAVNFVFCLPAIRTIDTLGRRKWLNLTLPLMAAFMAAAALSFKAPDGAKVPLVTVWLFLFAAAYSPGLGPIPFTYASESFPLSHREAGAAFAIAVNLGFAGLLSMFYPRINSSLKDAGALGLFSGLNVVAFVLVFFLLEETKRRSLEDLDTVFEHSKRDFARHQAARVAWFFRRWVLGKREAKPSIGYLEGDGRKPGAEAASRTLGGTQGEVVERPHIVAERHMPYSHAMSSTPQFRLTIEDGQFRDRKGRTVVLRGINLAGDAKLPSEPDQPSHIGTDFFDGDSVKFHARPFPKDEAHIHFSRLKRWGFNTIRYVFTWEALEAAGPSRYDEEFIQHTIDILRLAKGYGFYVFMDPHQDVWSRFCGGSGAPMWTIYACGLNPQSFMATEAALVHNLYPDPSKFPKMIWASNYQRLAAGTIFTLFWAGRDIAPICIIDGKNIQDYLQEHFFGACAHLCKRLKEAGDILDDVVFGWESMNEPNRGICGNSDISVLPAEQQLKKGTAPTMWQCILTGSGRACEIDTYDMGQLGCYKTGSTLVDPHGEIAWLPANYDDSRYGWKRDEKWKMGECLWAQLGVWDPKTDTLLKKDYFKKNPKTGLEYTFPNWTQTHFMDGYRRYRDAIRAIHTDCIMIMQYPTLELPPKIKGTEDDDPKMAFAPHWYDGITLMTKKWNKLWNVDVVGVLRGRYWTPALAVKVGETAIRNCFRDQHNYLYKEGKEHLGNHPCIMTEFGIPYDMDDHYAYKTGDYTSQSAAMDANYFGVEGSGMEGHCLWLYTVSNTHEYGDQWNGEDLSIFSHDDKLLPTSPLPPHLDPKENSVKDLMTGDGARNLPNDFVVTPGNLESSMRSPSISSAPSGKDPEISNAPGFRAAEAYVRPTAVVVGGKVVEAGFDLRNAEYKLRIRSDFPPSDDAPTIVFVPEHHFPKDNCQVTVSSGKWELGEDADAEEPSAPQLQRLKWWHGDGEQTLRLNGLVRRHNLPNEGTDEEQGYLDQCRQQYGTCNLM</sequence>
<dbReference type="PANTHER" id="PTHR31308">
    <property type="match status" value="1"/>
</dbReference>
<dbReference type="PANTHER" id="PTHR31308:SF5">
    <property type="entry name" value="ERGOSTERYL-BETA-GLUCOSIDASE"/>
    <property type="match status" value="1"/>
</dbReference>
<dbReference type="SUPFAM" id="SSF51445">
    <property type="entry name" value="(Trans)glycosidases"/>
    <property type="match status" value="1"/>
</dbReference>
<dbReference type="InterPro" id="IPR036259">
    <property type="entry name" value="MFS_trans_sf"/>
</dbReference>
<dbReference type="EMBL" id="CVQH01001225">
    <property type="protein sequence ID" value="CRJ98679.1"/>
    <property type="molecule type" value="Genomic_DNA"/>
</dbReference>
<dbReference type="InterPro" id="IPR005828">
    <property type="entry name" value="MFS_sugar_transport-like"/>
</dbReference>
<dbReference type="SUPFAM" id="SSF103473">
    <property type="entry name" value="MFS general substrate transporter"/>
    <property type="match status" value="1"/>
</dbReference>
<comment type="subcellular location">
    <subcellularLocation>
        <location evidence="1">Membrane</location>
        <topology evidence="1">Multi-pass membrane protein</topology>
    </subcellularLocation>
</comment>
<dbReference type="FunFam" id="3.20.20.80:FF:000131">
    <property type="entry name" value="Glycoside hydrolase superfamily"/>
    <property type="match status" value="1"/>
</dbReference>
<evidence type="ECO:0000256" key="2">
    <source>
        <dbReference type="ARBA" id="ARBA00005641"/>
    </source>
</evidence>
<accession>A0A0G4KHV6</accession>
<feature type="transmembrane region" description="Helical" evidence="11">
    <location>
        <begin position="402"/>
        <end position="424"/>
    </location>
</feature>
<dbReference type="GO" id="GO:0022857">
    <property type="term" value="F:transmembrane transporter activity"/>
    <property type="evidence" value="ECO:0007669"/>
    <property type="project" value="InterPro"/>
</dbReference>
<dbReference type="GO" id="GO:1904462">
    <property type="term" value="P:ergosteryl 3-beta-D-glucoside catabolic process"/>
    <property type="evidence" value="ECO:0007669"/>
    <property type="project" value="TreeGrafter"/>
</dbReference>